<evidence type="ECO:0000256" key="4">
    <source>
        <dbReference type="ARBA" id="ARBA00022597"/>
    </source>
</evidence>
<feature type="transmembrane region" description="Helical" evidence="12">
    <location>
        <begin position="442"/>
        <end position="465"/>
    </location>
</feature>
<dbReference type="SUPFAM" id="SSF51261">
    <property type="entry name" value="Duplicated hybrid motif"/>
    <property type="match status" value="1"/>
</dbReference>
<dbReference type="Gene3D" id="2.70.70.10">
    <property type="entry name" value="Glucose Permease (Domain IIA)"/>
    <property type="match status" value="1"/>
</dbReference>
<dbReference type="Pfam" id="PF00358">
    <property type="entry name" value="PTS_EIIA_1"/>
    <property type="match status" value="1"/>
</dbReference>
<evidence type="ECO:0000256" key="8">
    <source>
        <dbReference type="ARBA" id="ARBA00022777"/>
    </source>
</evidence>
<feature type="transmembrane region" description="Helical" evidence="12">
    <location>
        <begin position="173"/>
        <end position="197"/>
    </location>
</feature>
<evidence type="ECO:0000256" key="5">
    <source>
        <dbReference type="ARBA" id="ARBA00022679"/>
    </source>
</evidence>
<feature type="active site" description="Phosphocysteine intermediate; for EIIB activity" evidence="11">
    <location>
        <position position="27"/>
    </location>
</feature>
<evidence type="ECO:0000256" key="3">
    <source>
        <dbReference type="ARBA" id="ARBA00022475"/>
    </source>
</evidence>
<comment type="caution">
    <text evidence="16">The sequence shown here is derived from an EMBL/GenBank/DDBJ whole genome shotgun (WGS) entry which is preliminary data.</text>
</comment>
<dbReference type="InterPro" id="IPR050558">
    <property type="entry name" value="PTS_Sugar-Specific_Components"/>
</dbReference>
<feature type="transmembrane region" description="Helical" evidence="12">
    <location>
        <begin position="339"/>
        <end position="358"/>
    </location>
</feature>
<evidence type="ECO:0000259" key="15">
    <source>
        <dbReference type="PROSITE" id="PS51103"/>
    </source>
</evidence>
<dbReference type="InterPro" id="IPR011055">
    <property type="entry name" value="Dup_hybrid_motif"/>
</dbReference>
<keyword evidence="3" id="KW-1003">Cell membrane</keyword>
<keyword evidence="7 12" id="KW-0812">Transmembrane</keyword>
<keyword evidence="8" id="KW-0418">Kinase</keyword>
<dbReference type="NCBIfam" id="TIGR00830">
    <property type="entry name" value="PTBA"/>
    <property type="match status" value="1"/>
</dbReference>
<keyword evidence="17" id="KW-1185">Reference proteome</keyword>
<feature type="transmembrane region" description="Helical" evidence="12">
    <location>
        <begin position="217"/>
        <end position="243"/>
    </location>
</feature>
<evidence type="ECO:0000256" key="9">
    <source>
        <dbReference type="ARBA" id="ARBA00022989"/>
    </source>
</evidence>
<evidence type="ECO:0000259" key="14">
    <source>
        <dbReference type="PROSITE" id="PS51098"/>
    </source>
</evidence>
<dbReference type="InterPro" id="IPR003352">
    <property type="entry name" value="PTS_EIIC"/>
</dbReference>
<dbReference type="PROSITE" id="PS00371">
    <property type="entry name" value="PTS_EIIA_TYPE_1_HIS"/>
    <property type="match status" value="1"/>
</dbReference>
<feature type="transmembrane region" description="Helical" evidence="12">
    <location>
        <begin position="400"/>
        <end position="422"/>
    </location>
</feature>
<keyword evidence="10 12" id="KW-0472">Membrane</keyword>
<feature type="transmembrane region" description="Helical" evidence="12">
    <location>
        <begin position="370"/>
        <end position="388"/>
    </location>
</feature>
<feature type="transmembrane region" description="Helical" evidence="12">
    <location>
        <begin position="109"/>
        <end position="130"/>
    </location>
</feature>
<dbReference type="Pfam" id="PF00367">
    <property type="entry name" value="PTS_EIIB"/>
    <property type="match status" value="1"/>
</dbReference>
<evidence type="ECO:0000256" key="7">
    <source>
        <dbReference type="ARBA" id="ARBA00022692"/>
    </source>
</evidence>
<dbReference type="PROSITE" id="PS51093">
    <property type="entry name" value="PTS_EIIA_TYPE_1"/>
    <property type="match status" value="1"/>
</dbReference>
<keyword evidence="9 12" id="KW-1133">Transmembrane helix</keyword>
<dbReference type="InterPro" id="IPR036878">
    <property type="entry name" value="Glu_permease_IIB"/>
</dbReference>
<reference evidence="16" key="1">
    <citation type="submission" date="2023-06" db="EMBL/GenBank/DDBJ databases">
        <title>Identification and characterization of horizontal gene transfer across gut microbiota members of farm animals based on homology search.</title>
        <authorList>
            <person name="Schwarzerova J."/>
            <person name="Nykrynova M."/>
            <person name="Jureckova K."/>
            <person name="Cejkova D."/>
            <person name="Rychlik I."/>
        </authorList>
    </citation>
    <scope>NUCLEOTIDE SEQUENCE</scope>
    <source>
        <strain evidence="16">ET39</strain>
    </source>
</reference>
<dbReference type="InterPro" id="IPR001127">
    <property type="entry name" value="PTS_EIIA_1_perm"/>
</dbReference>
<evidence type="ECO:0000256" key="10">
    <source>
        <dbReference type="ARBA" id="ARBA00023136"/>
    </source>
</evidence>
<dbReference type="Gene3D" id="3.30.1360.60">
    <property type="entry name" value="Glucose permease domain IIB"/>
    <property type="match status" value="1"/>
</dbReference>
<dbReference type="PROSITE" id="PS51098">
    <property type="entry name" value="PTS_EIIB_TYPE_1"/>
    <property type="match status" value="1"/>
</dbReference>
<keyword evidence="5" id="KW-0808">Transferase</keyword>
<protein>
    <submittedName>
        <fullName evidence="16">Glucose PTS transporter subunit IIA</fullName>
    </submittedName>
</protein>
<evidence type="ECO:0000259" key="13">
    <source>
        <dbReference type="PROSITE" id="PS51093"/>
    </source>
</evidence>
<keyword evidence="4" id="KW-0762">Sugar transport</keyword>
<dbReference type="PROSITE" id="PS51103">
    <property type="entry name" value="PTS_EIIC_TYPE_1"/>
    <property type="match status" value="1"/>
</dbReference>
<proteinExistence type="predicted"/>
<evidence type="ECO:0000256" key="1">
    <source>
        <dbReference type="ARBA" id="ARBA00004651"/>
    </source>
</evidence>
<feature type="transmembrane region" description="Helical" evidence="12">
    <location>
        <begin position="255"/>
        <end position="281"/>
    </location>
</feature>
<organism evidence="16 17">
    <name type="scientific">Amedibacillus dolichus</name>
    <dbReference type="NCBI Taxonomy" id="31971"/>
    <lineage>
        <taxon>Bacteria</taxon>
        <taxon>Bacillati</taxon>
        <taxon>Bacillota</taxon>
        <taxon>Erysipelotrichia</taxon>
        <taxon>Erysipelotrichales</taxon>
        <taxon>Erysipelotrichaceae</taxon>
        <taxon>Amedibacillus</taxon>
    </lineage>
</organism>
<sequence length="642" mass="69362">MRKYEHLVKTIIYNVGGKKNITDVTHCLTRLRFRLADEDRINEDNILNCDEVLTAQKVQGEYQVVVGVIVNEVFAELEQQLGGRGHAQEESEEVSGNLLMRAIKTITKCITPVLGVMSATALLQGLNALLNAMGLLNGGTAVVLTTLANTVLRFLPIFIGFTAAKHFRMKNAYIGLLMGAAMCFPDLEASLMGAQAAPLYTMFAGTMFETPVYSTFLGLPILFPAGGYYSTVIPVIVAVWFAAKVEHLLSRYIPDILGFCVTPALTVLVAYPATLLALGPISNFGGLLIQNLILWLFGLSPLVCHIFICLIYQPLVILGMHWPLAPIQLTNIATMGYDPVLVCMWPSAFSVAGAAAGVYFKTKNSRMKQIAGPAVISGLCHIMEPALYGITLPDKKRQAFAILGATLAGIIISVTGIQNYTLSGTILGVTGFINPTTGDLSGLFWILIACAVSFGVPMVLCYLSYQDEKQPKKQTEESSSTGSRQRLQIASPLQGEIMELSESADAAFAQEKMGKGVAIRPTSGEICAPFDGTLTMVFPTKHAIGLKSEEGIELLIHIGIDTVHLQGECFTLFKQSGDPIRKGERIGCFDLEEIRKRGYDPQSFVIVTNAGEYLDVLSSSAAKDCSFNAPLLTVLPSLKAAV</sequence>
<evidence type="ECO:0000256" key="12">
    <source>
        <dbReference type="SAM" id="Phobius"/>
    </source>
</evidence>
<evidence type="ECO:0000313" key="17">
    <source>
        <dbReference type="Proteomes" id="UP001529340"/>
    </source>
</evidence>
<reference evidence="16" key="2">
    <citation type="submission" date="2023-06" db="EMBL/GenBank/DDBJ databases">
        <authorList>
            <person name="Zeman M."/>
            <person name="Kubasova T."/>
            <person name="Jahodarova E."/>
            <person name="Nykrynova M."/>
            <person name="Rychlik I."/>
        </authorList>
    </citation>
    <scope>NUCLEOTIDE SEQUENCE</scope>
    <source>
        <strain evidence="16">ET39</strain>
    </source>
</reference>
<dbReference type="RefSeq" id="WP_289606896.1">
    <property type="nucleotide sequence ID" value="NZ_JAUDCG010000006.1"/>
</dbReference>
<feature type="domain" description="PTS EIIA type-1" evidence="13">
    <location>
        <begin position="505"/>
        <end position="609"/>
    </location>
</feature>
<feature type="transmembrane region" description="Helical" evidence="12">
    <location>
        <begin position="142"/>
        <end position="161"/>
    </location>
</feature>
<dbReference type="EMBL" id="JAUDCG010000006">
    <property type="protein sequence ID" value="MDM8156426.1"/>
    <property type="molecule type" value="Genomic_DNA"/>
</dbReference>
<feature type="transmembrane region" description="Helical" evidence="12">
    <location>
        <begin position="293"/>
        <end position="318"/>
    </location>
</feature>
<dbReference type="SUPFAM" id="SSF55604">
    <property type="entry name" value="Glucose permease domain IIB"/>
    <property type="match status" value="1"/>
</dbReference>
<feature type="domain" description="PTS EIIC type-1" evidence="15">
    <location>
        <begin position="104"/>
        <end position="478"/>
    </location>
</feature>
<name>A0ABT7U9W5_9FIRM</name>
<evidence type="ECO:0000256" key="11">
    <source>
        <dbReference type="PROSITE-ProRule" id="PRU00421"/>
    </source>
</evidence>
<accession>A0ABT7U9W5</accession>
<feature type="domain" description="PTS EIIB type-1" evidence="14">
    <location>
        <begin position="5"/>
        <end position="87"/>
    </location>
</feature>
<evidence type="ECO:0000313" key="16">
    <source>
        <dbReference type="EMBL" id="MDM8156426.1"/>
    </source>
</evidence>
<dbReference type="Pfam" id="PF02378">
    <property type="entry name" value="PTS_EIIC"/>
    <property type="match status" value="1"/>
</dbReference>
<keyword evidence="6" id="KW-0598">Phosphotransferase system</keyword>
<dbReference type="InterPro" id="IPR013013">
    <property type="entry name" value="PTS_EIIC_1"/>
</dbReference>
<dbReference type="InterPro" id="IPR001996">
    <property type="entry name" value="PTS_IIB_1"/>
</dbReference>
<dbReference type="PROSITE" id="PS01035">
    <property type="entry name" value="PTS_EIIB_TYPE_1_CYS"/>
    <property type="match status" value="1"/>
</dbReference>
<dbReference type="InterPro" id="IPR018113">
    <property type="entry name" value="PTrfase_EIIB_Cys"/>
</dbReference>
<gene>
    <name evidence="16" type="ORF">QUV96_02095</name>
</gene>
<keyword evidence="2" id="KW-0813">Transport</keyword>
<dbReference type="Proteomes" id="UP001529340">
    <property type="component" value="Unassembled WGS sequence"/>
</dbReference>
<dbReference type="PANTHER" id="PTHR30175">
    <property type="entry name" value="PHOSPHOTRANSFERASE SYSTEM TRANSPORT PROTEIN"/>
    <property type="match status" value="1"/>
</dbReference>
<evidence type="ECO:0000256" key="6">
    <source>
        <dbReference type="ARBA" id="ARBA00022683"/>
    </source>
</evidence>
<evidence type="ECO:0000256" key="2">
    <source>
        <dbReference type="ARBA" id="ARBA00022448"/>
    </source>
</evidence>
<dbReference type="PANTHER" id="PTHR30175:SF1">
    <property type="entry name" value="PTS SYSTEM ARBUTIN-, CELLOBIOSE-, AND SALICIN-SPECIFIC EIIBC COMPONENT-RELATED"/>
    <property type="match status" value="1"/>
</dbReference>
<comment type="subcellular location">
    <subcellularLocation>
        <location evidence="1">Cell membrane</location>
        <topology evidence="1">Multi-pass membrane protein</topology>
    </subcellularLocation>
</comment>